<proteinExistence type="predicted"/>
<dbReference type="EMBL" id="JMQI01000030">
    <property type="protein sequence ID" value="KDN21075.1"/>
    <property type="molecule type" value="Genomic_DNA"/>
</dbReference>
<dbReference type="Proteomes" id="UP000027345">
    <property type="component" value="Unassembled WGS sequence"/>
</dbReference>
<sequence length="130" mass="14656">MDDLIAFLAARVGARQALIMQAVNKAKTGEAMNRGETKVAVEQKIRGLTDLELDVVNQMINEIEATRRILLAHRTTVSEKVPGFPLYGSEYWCETCHVPADEAGSNWCLTLRLLALPYADHPEYSERWRP</sequence>
<dbReference type="Pfam" id="PF19730">
    <property type="entry name" value="DUF6221"/>
    <property type="match status" value="1"/>
</dbReference>
<dbReference type="RefSeq" id="WP_043781168.1">
    <property type="nucleotide sequence ID" value="NZ_JMQI01000030.1"/>
</dbReference>
<accession>A0A066U1V3</accession>
<gene>
    <name evidence="1" type="ORF">DV20_16935</name>
</gene>
<name>A0A066U1V3_9PSEU</name>
<dbReference type="InterPro" id="IPR046193">
    <property type="entry name" value="DUF6221"/>
</dbReference>
<reference evidence="1 2" key="1">
    <citation type="submission" date="2014-05" db="EMBL/GenBank/DDBJ databases">
        <title>Draft genome sequence of Amycolatopsis rifamycinica DSM 46095.</title>
        <authorList>
            <person name="Lal R."/>
            <person name="Saxena A."/>
            <person name="Kumari R."/>
            <person name="Mukherjee U."/>
            <person name="Singh P."/>
            <person name="Sangwan N."/>
            <person name="Mahato N.K."/>
        </authorList>
    </citation>
    <scope>NUCLEOTIDE SEQUENCE [LARGE SCALE GENOMIC DNA]</scope>
    <source>
        <strain evidence="1 2">DSM 46095</strain>
    </source>
</reference>
<dbReference type="AlphaFoldDB" id="A0A066U1V3"/>
<comment type="caution">
    <text evidence="1">The sequence shown here is derived from an EMBL/GenBank/DDBJ whole genome shotgun (WGS) entry which is preliminary data.</text>
</comment>
<keyword evidence="2" id="KW-1185">Reference proteome</keyword>
<dbReference type="eggNOG" id="ENOG5033UJU">
    <property type="taxonomic scope" value="Bacteria"/>
</dbReference>
<protein>
    <submittedName>
        <fullName evidence="1">Uncharacterized protein</fullName>
    </submittedName>
</protein>
<organism evidence="1 2">
    <name type="scientific">Amycolatopsis rifamycinica</name>
    <dbReference type="NCBI Taxonomy" id="287986"/>
    <lineage>
        <taxon>Bacteria</taxon>
        <taxon>Bacillati</taxon>
        <taxon>Actinomycetota</taxon>
        <taxon>Actinomycetes</taxon>
        <taxon>Pseudonocardiales</taxon>
        <taxon>Pseudonocardiaceae</taxon>
        <taxon>Amycolatopsis</taxon>
    </lineage>
</organism>
<dbReference type="STRING" id="287986.DV20_16935"/>
<evidence type="ECO:0000313" key="1">
    <source>
        <dbReference type="EMBL" id="KDN21075.1"/>
    </source>
</evidence>
<dbReference type="OrthoDB" id="4290974at2"/>
<evidence type="ECO:0000313" key="2">
    <source>
        <dbReference type="Proteomes" id="UP000027345"/>
    </source>
</evidence>